<dbReference type="EMBL" id="BAABJI010000002">
    <property type="protein sequence ID" value="GAA4922567.1"/>
    <property type="molecule type" value="Genomic_DNA"/>
</dbReference>
<evidence type="ECO:0000313" key="3">
    <source>
        <dbReference type="Proteomes" id="UP001501436"/>
    </source>
</evidence>
<organism evidence="2 3">
    <name type="scientific">Mucilaginibacter defluvii</name>
    <dbReference type="NCBI Taxonomy" id="1196019"/>
    <lineage>
        <taxon>Bacteria</taxon>
        <taxon>Pseudomonadati</taxon>
        <taxon>Bacteroidota</taxon>
        <taxon>Sphingobacteriia</taxon>
        <taxon>Sphingobacteriales</taxon>
        <taxon>Sphingobacteriaceae</taxon>
        <taxon>Mucilaginibacter</taxon>
    </lineage>
</organism>
<keyword evidence="1" id="KW-1133">Transmembrane helix</keyword>
<accession>A0ABP9FYW8</accession>
<proteinExistence type="predicted"/>
<name>A0ABP9FYW8_9SPHI</name>
<keyword evidence="1" id="KW-0472">Membrane</keyword>
<evidence type="ECO:0000313" key="2">
    <source>
        <dbReference type="EMBL" id="GAA4922567.1"/>
    </source>
</evidence>
<gene>
    <name evidence="2" type="ORF">GCM10023313_28170</name>
</gene>
<reference evidence="3" key="1">
    <citation type="journal article" date="2019" name="Int. J. Syst. Evol. Microbiol.">
        <title>The Global Catalogue of Microorganisms (GCM) 10K type strain sequencing project: providing services to taxonomists for standard genome sequencing and annotation.</title>
        <authorList>
            <consortium name="The Broad Institute Genomics Platform"/>
            <consortium name="The Broad Institute Genome Sequencing Center for Infectious Disease"/>
            <person name="Wu L."/>
            <person name="Ma J."/>
        </authorList>
    </citation>
    <scope>NUCLEOTIDE SEQUENCE [LARGE SCALE GENOMIC DNA]</scope>
    <source>
        <strain evidence="3">JCM 18283</strain>
    </source>
</reference>
<sequence>MQNQNMSNRKNPKKSSSISLFLYLRIFIGLFSVGWFFYTIAKNSYERNLLATEPVRTIKAIVINKKNFPGNKGEPTYSYRYFVDGKYYEGDTDDYEYHPLDTVTIKYVISNPEISERVSRP</sequence>
<feature type="transmembrane region" description="Helical" evidence="1">
    <location>
        <begin position="20"/>
        <end position="38"/>
    </location>
</feature>
<protein>
    <recommendedName>
        <fullName evidence="4">DUF3592 domain-containing protein</fullName>
    </recommendedName>
</protein>
<comment type="caution">
    <text evidence="2">The sequence shown here is derived from an EMBL/GenBank/DDBJ whole genome shotgun (WGS) entry which is preliminary data.</text>
</comment>
<evidence type="ECO:0008006" key="4">
    <source>
        <dbReference type="Google" id="ProtNLM"/>
    </source>
</evidence>
<dbReference type="RefSeq" id="WP_345331847.1">
    <property type="nucleotide sequence ID" value="NZ_BAABJI010000002.1"/>
</dbReference>
<dbReference type="Proteomes" id="UP001501436">
    <property type="component" value="Unassembled WGS sequence"/>
</dbReference>
<keyword evidence="1" id="KW-0812">Transmembrane</keyword>
<evidence type="ECO:0000256" key="1">
    <source>
        <dbReference type="SAM" id="Phobius"/>
    </source>
</evidence>
<keyword evidence="3" id="KW-1185">Reference proteome</keyword>